<evidence type="ECO:0000313" key="3">
    <source>
        <dbReference type="Proteomes" id="UP000217153"/>
    </source>
</evidence>
<gene>
    <name evidence="2" type="ORF">B1s21122_04695</name>
</gene>
<organism evidence="2 3">
    <name type="scientific">Candidatus Nanopelagicus limnae</name>
    <dbReference type="NCBI Taxonomy" id="1884634"/>
    <lineage>
        <taxon>Bacteria</taxon>
        <taxon>Bacillati</taxon>
        <taxon>Actinomycetota</taxon>
        <taxon>Actinomycetes</taxon>
        <taxon>Candidatus Nanopelagicales</taxon>
        <taxon>Candidatus Nanopelagicaceae</taxon>
        <taxon>Candidatus Nanopelagicus</taxon>
    </lineage>
</organism>
<dbReference type="RefSeq" id="WP_095680931.1">
    <property type="nucleotide sequence ID" value="NZ_CP016768.2"/>
</dbReference>
<keyword evidence="1" id="KW-0732">Signal</keyword>
<proteinExistence type="predicted"/>
<name>A0A249JYL8_9ACTN</name>
<reference evidence="3" key="1">
    <citation type="submission" date="2016-10" db="EMBL/GenBank/DDBJ databases">
        <title>High microdiversification within the ubiquitous acI lineage of Actinobacteria.</title>
        <authorList>
            <person name="Neuenschwander S.M."/>
            <person name="Salcher M."/>
            <person name="Ghai R."/>
            <person name="Pernthaler J."/>
        </authorList>
    </citation>
    <scope>NUCLEOTIDE SEQUENCE [LARGE SCALE GENOMIC DNA]</scope>
</reference>
<evidence type="ECO:0000256" key="1">
    <source>
        <dbReference type="SAM" id="SignalP"/>
    </source>
</evidence>
<dbReference type="Proteomes" id="UP000217153">
    <property type="component" value="Chromosome"/>
</dbReference>
<sequence>MKKKIVAAIATAAVALSLSGGAVASADDRKGGDKITSLLSSLVSKGTITQSQADAIIQAAKDARTAGKVAMDKDRAAIDAVVTSTLGISLEAVKTRLKAGETLAAIAGDKKAALITAISAEINKQIDAALTAGKLTAAQATSEKAKTTERVTKMVERVKGFGHKGNKGGARA</sequence>
<dbReference type="OrthoDB" id="5193611at2"/>
<protein>
    <recommendedName>
        <fullName evidence="4">DUF5667 domain-containing protein</fullName>
    </recommendedName>
</protein>
<keyword evidence="3" id="KW-1185">Reference proteome</keyword>
<dbReference type="AlphaFoldDB" id="A0A249JYL8"/>
<evidence type="ECO:0008006" key="4">
    <source>
        <dbReference type="Google" id="ProtNLM"/>
    </source>
</evidence>
<feature type="chain" id="PRO_5012377113" description="DUF5667 domain-containing protein" evidence="1">
    <location>
        <begin position="27"/>
        <end position="172"/>
    </location>
</feature>
<accession>A0A249JYL8</accession>
<evidence type="ECO:0000313" key="2">
    <source>
        <dbReference type="EMBL" id="ASY09624.1"/>
    </source>
</evidence>
<feature type="signal peptide" evidence="1">
    <location>
        <begin position="1"/>
        <end position="26"/>
    </location>
</feature>
<dbReference type="KEGG" id="abam:B1s21122_04695"/>
<dbReference type="EMBL" id="CP016768">
    <property type="protein sequence ID" value="ASY09624.1"/>
    <property type="molecule type" value="Genomic_DNA"/>
</dbReference>